<evidence type="ECO:0000259" key="4">
    <source>
        <dbReference type="Pfam" id="PF13859"/>
    </source>
</evidence>
<dbReference type="Pfam" id="PF13859">
    <property type="entry name" value="BNR_3"/>
    <property type="match status" value="1"/>
</dbReference>
<dbReference type="InterPro" id="IPR011040">
    <property type="entry name" value="Sialidase"/>
</dbReference>
<dbReference type="GO" id="GO:0004308">
    <property type="term" value="F:exo-alpha-sialidase activity"/>
    <property type="evidence" value="ECO:0007669"/>
    <property type="project" value="UniProtKB-EC"/>
</dbReference>
<dbReference type="CDD" id="cd15482">
    <property type="entry name" value="Sialidase_non-viral"/>
    <property type="match status" value="1"/>
</dbReference>
<keyword evidence="7" id="KW-1185">Reference proteome</keyword>
<proteinExistence type="inferred from homology"/>
<dbReference type="AlphaFoldDB" id="A0A917M951"/>
<dbReference type="PANTHER" id="PTHR10628">
    <property type="entry name" value="SIALIDASE"/>
    <property type="match status" value="1"/>
</dbReference>
<accession>A0A917M951</accession>
<protein>
    <recommendedName>
        <fullName evidence="3">exo-alpha-sialidase</fullName>
        <ecNumber evidence="3">3.2.1.18</ecNumber>
    </recommendedName>
</protein>
<dbReference type="GO" id="GO:0005737">
    <property type="term" value="C:cytoplasm"/>
    <property type="evidence" value="ECO:0007669"/>
    <property type="project" value="TreeGrafter"/>
</dbReference>
<dbReference type="Gene3D" id="2.120.10.10">
    <property type="match status" value="1"/>
</dbReference>
<feature type="domain" description="Sialidase N-terminal" evidence="5">
    <location>
        <begin position="35"/>
        <end position="160"/>
    </location>
</feature>
<dbReference type="InterPro" id="IPR026856">
    <property type="entry name" value="Sialidase_fam"/>
</dbReference>
<evidence type="ECO:0000256" key="1">
    <source>
        <dbReference type="ARBA" id="ARBA00000427"/>
    </source>
</evidence>
<dbReference type="InterPro" id="IPR029456">
    <property type="entry name" value="Sialidase_N"/>
</dbReference>
<dbReference type="GO" id="GO:0006689">
    <property type="term" value="P:ganglioside catabolic process"/>
    <property type="evidence" value="ECO:0007669"/>
    <property type="project" value="TreeGrafter"/>
</dbReference>
<evidence type="ECO:0000313" key="6">
    <source>
        <dbReference type="EMBL" id="GGG87167.1"/>
    </source>
</evidence>
<dbReference type="Gene3D" id="2.60.40.1290">
    <property type="match status" value="1"/>
</dbReference>
<evidence type="ECO:0000256" key="3">
    <source>
        <dbReference type="ARBA" id="ARBA00012733"/>
    </source>
</evidence>
<comment type="catalytic activity">
    <reaction evidence="1">
        <text>Hydrolysis of alpha-(2-&gt;3)-, alpha-(2-&gt;6)-, alpha-(2-&gt;8)- glycosidic linkages of terminal sialic acid residues in oligosaccharides, glycoproteins, glycolipids, colominic acid and synthetic substrates.</text>
        <dbReference type="EC" id="3.2.1.18"/>
    </reaction>
</comment>
<dbReference type="GO" id="GO:0009313">
    <property type="term" value="P:oligosaccharide catabolic process"/>
    <property type="evidence" value="ECO:0007669"/>
    <property type="project" value="TreeGrafter"/>
</dbReference>
<dbReference type="EC" id="3.2.1.18" evidence="3"/>
<dbReference type="InterPro" id="IPR036278">
    <property type="entry name" value="Sialidase_sf"/>
</dbReference>
<name>A0A917M951_9SPHI</name>
<evidence type="ECO:0000256" key="2">
    <source>
        <dbReference type="ARBA" id="ARBA00009348"/>
    </source>
</evidence>
<reference evidence="6" key="2">
    <citation type="submission" date="2020-09" db="EMBL/GenBank/DDBJ databases">
        <authorList>
            <person name="Sun Q."/>
            <person name="Zhou Y."/>
        </authorList>
    </citation>
    <scope>NUCLEOTIDE SEQUENCE</scope>
    <source>
        <strain evidence="6">CGMCC 1.12195</strain>
    </source>
</reference>
<feature type="domain" description="Sialidase" evidence="4">
    <location>
        <begin position="196"/>
        <end position="506"/>
    </location>
</feature>
<gene>
    <name evidence="6" type="ORF">GCM10007415_21060</name>
</gene>
<reference evidence="6" key="1">
    <citation type="journal article" date="2014" name="Int. J. Syst. Evol. Microbiol.">
        <title>Complete genome sequence of Corynebacterium casei LMG S-19264T (=DSM 44701T), isolated from a smear-ripened cheese.</title>
        <authorList>
            <consortium name="US DOE Joint Genome Institute (JGI-PGF)"/>
            <person name="Walter F."/>
            <person name="Albersmeier A."/>
            <person name="Kalinowski J."/>
            <person name="Ruckert C."/>
        </authorList>
    </citation>
    <scope>NUCLEOTIDE SEQUENCE</scope>
    <source>
        <strain evidence="6">CGMCC 1.12195</strain>
    </source>
</reference>
<sequence length="563" mass="61622">MMTMLEDQLFKRIIPMLSLLMAALTLHAIQPDKVTVEQQQYQLPVLVQKKHNPVLRLKVTVPEGEHPVVLQSLIVDLEGTTDISDIDAIDIFYLGSDSVFNGLSGAKTVSFGTTNKVRLTTTIKGEKALAPGDHFLWVCYTLKDDAAILGRIGSACKSMSFSYAAVAPVRRGNPVKQRIGMALRQHGQDGVHTSRIPGLATTNKGTLLAIFDARYESARDLQGHMDIGLHRSTDGGQTWEPLQIAMDMGEWGGLPQKFNGVSDACILVDRNSGAIYIAGLWMYGVIDDSGKWVEGLADTSTVWNHQWRNKGSQPGFGVKQTSQFLVVKSTDDGKTWGEPINLTARCKNEEWWLWAPAPGNGITMEDGTLVFPTQGRDASGKPFSNITYSSDGGETWKTSNPALDVPGGTTECAVVQLADGALMLNMRANSNRGNEGVDNGRAIAITSDMGATWQEHPTSFRALPEPTCMASLYIHGDMADGAGNRAMFFLNPNSKTARDHITLKVSLDEGNSWPAEHWLLLDEWRGRGYSCITSVDSEHIGVLYESSQADMVFQKISIEELMQ</sequence>
<dbReference type="Proteomes" id="UP000660862">
    <property type="component" value="Unassembled WGS sequence"/>
</dbReference>
<dbReference type="EMBL" id="BMER01000001">
    <property type="protein sequence ID" value="GGG87167.1"/>
    <property type="molecule type" value="Genomic_DNA"/>
</dbReference>
<evidence type="ECO:0000313" key="7">
    <source>
        <dbReference type="Proteomes" id="UP000660862"/>
    </source>
</evidence>
<evidence type="ECO:0000259" key="5">
    <source>
        <dbReference type="Pfam" id="PF14873"/>
    </source>
</evidence>
<dbReference type="RefSeq" id="WP_229738674.1">
    <property type="nucleotide sequence ID" value="NZ_BMER01000001.1"/>
</dbReference>
<comment type="similarity">
    <text evidence="2">Belongs to the glycosyl hydrolase 33 family.</text>
</comment>
<dbReference type="GO" id="GO:0016020">
    <property type="term" value="C:membrane"/>
    <property type="evidence" value="ECO:0007669"/>
    <property type="project" value="TreeGrafter"/>
</dbReference>
<organism evidence="6 7">
    <name type="scientific">Parapedobacter pyrenivorans</name>
    <dbReference type="NCBI Taxonomy" id="1305674"/>
    <lineage>
        <taxon>Bacteria</taxon>
        <taxon>Pseudomonadati</taxon>
        <taxon>Bacteroidota</taxon>
        <taxon>Sphingobacteriia</taxon>
        <taxon>Sphingobacteriales</taxon>
        <taxon>Sphingobacteriaceae</taxon>
        <taxon>Parapedobacter</taxon>
    </lineage>
</organism>
<dbReference type="PANTHER" id="PTHR10628:SF30">
    <property type="entry name" value="EXO-ALPHA-SIALIDASE"/>
    <property type="match status" value="1"/>
</dbReference>
<comment type="caution">
    <text evidence="6">The sequence shown here is derived from an EMBL/GenBank/DDBJ whole genome shotgun (WGS) entry which is preliminary data.</text>
</comment>
<dbReference type="SUPFAM" id="SSF50939">
    <property type="entry name" value="Sialidases"/>
    <property type="match status" value="1"/>
</dbReference>
<dbReference type="Pfam" id="PF14873">
    <property type="entry name" value="BNR_assoc_N"/>
    <property type="match status" value="1"/>
</dbReference>